<dbReference type="InterPro" id="IPR028087">
    <property type="entry name" value="Tad_N"/>
</dbReference>
<evidence type="ECO:0000259" key="1">
    <source>
        <dbReference type="Pfam" id="PF13400"/>
    </source>
</evidence>
<protein>
    <submittedName>
        <fullName evidence="2">Pilus assembly protein TadG-related protein</fullName>
    </submittedName>
</protein>
<reference evidence="2" key="1">
    <citation type="submission" date="2023-06" db="EMBL/GenBank/DDBJ databases">
        <title>Egi l300058.</title>
        <authorList>
            <person name="Gao L."/>
            <person name="Fang B.-Z."/>
            <person name="Li W.-J."/>
        </authorList>
    </citation>
    <scope>NUCLEOTIDE SEQUENCE</scope>
    <source>
        <strain evidence="2">EGI L300058</strain>
    </source>
</reference>
<proteinExistence type="predicted"/>
<name>A0ABT8GEN7_9MICO</name>
<dbReference type="Proteomes" id="UP001172708">
    <property type="component" value="Unassembled WGS sequence"/>
</dbReference>
<sequence length="147" mass="15232">MRDDDGNITLLTLGWVVLTLLALLVMAAATQVHLDRMRLTSLADELALAAADELDAGEYYSAGGDTVTLDDTVALDDDAMAGAVAAWLAADAREWAGEVAVVQVTAAPDGTATVTIARRVLPLFDIDALASFSDGITLTAEGRARAG</sequence>
<dbReference type="Pfam" id="PF13400">
    <property type="entry name" value="Tad"/>
    <property type="match status" value="1"/>
</dbReference>
<evidence type="ECO:0000313" key="3">
    <source>
        <dbReference type="Proteomes" id="UP001172708"/>
    </source>
</evidence>
<keyword evidence="3" id="KW-1185">Reference proteome</keyword>
<evidence type="ECO:0000313" key="2">
    <source>
        <dbReference type="EMBL" id="MDN4479898.1"/>
    </source>
</evidence>
<feature type="domain" description="Putative Flp pilus-assembly TadG-like N-terminal" evidence="1">
    <location>
        <begin position="6"/>
        <end position="52"/>
    </location>
</feature>
<accession>A0ABT8GEN7</accession>
<dbReference type="RefSeq" id="WP_301141137.1">
    <property type="nucleotide sequence ID" value="NZ_JAUHQA010000001.1"/>
</dbReference>
<gene>
    <name evidence="2" type="ORF">QQX02_03045</name>
</gene>
<comment type="caution">
    <text evidence="2">The sequence shown here is derived from an EMBL/GenBank/DDBJ whole genome shotgun (WGS) entry which is preliminary data.</text>
</comment>
<organism evidence="2 3">
    <name type="scientific">Demequina muriae</name>
    <dbReference type="NCBI Taxonomy" id="3051664"/>
    <lineage>
        <taxon>Bacteria</taxon>
        <taxon>Bacillati</taxon>
        <taxon>Actinomycetota</taxon>
        <taxon>Actinomycetes</taxon>
        <taxon>Micrococcales</taxon>
        <taxon>Demequinaceae</taxon>
        <taxon>Demequina</taxon>
    </lineage>
</organism>
<dbReference type="EMBL" id="JAUHQA010000001">
    <property type="protein sequence ID" value="MDN4479898.1"/>
    <property type="molecule type" value="Genomic_DNA"/>
</dbReference>